<keyword evidence="6" id="KW-1003">Cell membrane</keyword>
<evidence type="ECO:0000256" key="3">
    <source>
        <dbReference type="ARBA" id="ARBA00022989"/>
    </source>
</evidence>
<evidence type="ECO:0000313" key="9">
    <source>
        <dbReference type="EMBL" id="ARF63238.1"/>
    </source>
</evidence>
<gene>
    <name evidence="9" type="ORF">B1H20_19065</name>
</gene>
<dbReference type="GO" id="GO:0046677">
    <property type="term" value="P:response to antibiotic"/>
    <property type="evidence" value="ECO:0007669"/>
    <property type="project" value="UniProtKB-KW"/>
</dbReference>
<evidence type="ECO:0000256" key="6">
    <source>
        <dbReference type="RuleBase" id="RU361157"/>
    </source>
</evidence>
<evidence type="ECO:0000313" key="10">
    <source>
        <dbReference type="Proteomes" id="UP000192445"/>
    </source>
</evidence>
<feature type="transmembrane region" description="Helical" evidence="6">
    <location>
        <begin position="128"/>
        <end position="156"/>
    </location>
</feature>
<dbReference type="GO" id="GO:0043190">
    <property type="term" value="C:ATP-binding cassette (ABC) transporter complex"/>
    <property type="evidence" value="ECO:0007669"/>
    <property type="project" value="InterPro"/>
</dbReference>
<evidence type="ECO:0000259" key="8">
    <source>
        <dbReference type="PROSITE" id="PS51012"/>
    </source>
</evidence>
<comment type="subcellular location">
    <subcellularLocation>
        <location evidence="6">Cell membrane</location>
        <topology evidence="6">Multi-pass membrane protein</topology>
    </subcellularLocation>
    <subcellularLocation>
        <location evidence="1">Membrane</location>
        <topology evidence="1">Multi-pass membrane protein</topology>
    </subcellularLocation>
</comment>
<dbReference type="PANTHER" id="PTHR43229">
    <property type="entry name" value="NODULATION PROTEIN J"/>
    <property type="match status" value="1"/>
</dbReference>
<dbReference type="InterPro" id="IPR000412">
    <property type="entry name" value="ABC_2_transport"/>
</dbReference>
<dbReference type="RefSeq" id="WP_030739998.1">
    <property type="nucleotide sequence ID" value="NZ_CP020570.1"/>
</dbReference>
<name>A0A1V0UE34_STRVN</name>
<dbReference type="OrthoDB" id="670210at2"/>
<feature type="transmembrane region" description="Helical" evidence="6">
    <location>
        <begin position="196"/>
        <end position="214"/>
    </location>
</feature>
<dbReference type="PIRSF" id="PIRSF006648">
    <property type="entry name" value="DrrB"/>
    <property type="match status" value="1"/>
</dbReference>
<evidence type="ECO:0000256" key="5">
    <source>
        <dbReference type="ARBA" id="ARBA00023251"/>
    </source>
</evidence>
<accession>A0A1V0UE34</accession>
<dbReference type="PROSITE" id="PS51012">
    <property type="entry name" value="ABC_TM2"/>
    <property type="match status" value="1"/>
</dbReference>
<evidence type="ECO:0000256" key="7">
    <source>
        <dbReference type="SAM" id="MobiDB-lite"/>
    </source>
</evidence>
<dbReference type="EMBL" id="CP020570">
    <property type="protein sequence ID" value="ARF63238.1"/>
    <property type="molecule type" value="Genomic_DNA"/>
</dbReference>
<dbReference type="Pfam" id="PF01061">
    <property type="entry name" value="ABC2_membrane"/>
    <property type="match status" value="1"/>
</dbReference>
<dbReference type="PANTHER" id="PTHR43229:SF2">
    <property type="entry name" value="NODULATION PROTEIN J"/>
    <property type="match status" value="1"/>
</dbReference>
<feature type="region of interest" description="Disordered" evidence="7">
    <location>
        <begin position="1"/>
        <end position="29"/>
    </location>
</feature>
<dbReference type="STRING" id="1935.B1H20_19065"/>
<feature type="domain" description="ABC transmembrane type-2" evidence="8">
    <location>
        <begin position="49"/>
        <end position="277"/>
    </location>
</feature>
<dbReference type="GO" id="GO:0140359">
    <property type="term" value="F:ABC-type transporter activity"/>
    <property type="evidence" value="ECO:0007669"/>
    <property type="project" value="InterPro"/>
</dbReference>
<dbReference type="KEGG" id="svu:B1H20_19065"/>
<reference evidence="9 10" key="1">
    <citation type="submission" date="2017-03" db="EMBL/GenBank/DDBJ databases">
        <title>Complete Genome Sequence of a natural compounds producer, Streptomyces violaceus S21.</title>
        <authorList>
            <person name="Zhong C."/>
            <person name="Zhao Z."/>
            <person name="Fu J."/>
            <person name="Zong G."/>
            <person name="Qin R."/>
            <person name="Cao G."/>
        </authorList>
    </citation>
    <scope>NUCLEOTIDE SEQUENCE [LARGE SCALE GENOMIC DNA]</scope>
    <source>
        <strain evidence="9 10">S21</strain>
    </source>
</reference>
<feature type="transmembrane region" description="Helical" evidence="6">
    <location>
        <begin position="253"/>
        <end position="274"/>
    </location>
</feature>
<keyword evidence="5" id="KW-0046">Antibiotic resistance</keyword>
<sequence length="279" mass="29288">MSDTAVQPRRAPARPTGTVSGPPGRTPGPLTHTAVMTARALRLSSRNIDALITSLALPIMLMLIFVYFFGGAIDTGSEYDTYVMYVVPGVLLLSAGFGAATTATAVSEDMKGGIIDRFRSLDVGGTPVLAGHVAASTVRNLCATALVFGVALLIGFRPAATWSGWLLAAAVLIAYIVALSWLSAAIGLLARTPEAASGFTFFMSFLPYPSSAFVRTESMPDWLHGFADHQPITPAIESLRGLLLGQEMGGTPWIALAWAAGMLTAAIAASGTLFRIRTR</sequence>
<dbReference type="InterPro" id="IPR051784">
    <property type="entry name" value="Nod_factor_ABC_transporter"/>
</dbReference>
<keyword evidence="2 6" id="KW-0812">Transmembrane</keyword>
<evidence type="ECO:0000256" key="2">
    <source>
        <dbReference type="ARBA" id="ARBA00022692"/>
    </source>
</evidence>
<dbReference type="Proteomes" id="UP000192445">
    <property type="component" value="Chromosome"/>
</dbReference>
<dbReference type="AlphaFoldDB" id="A0A1V0UE34"/>
<keyword evidence="3 6" id="KW-1133">Transmembrane helix</keyword>
<protein>
    <recommendedName>
        <fullName evidence="6">Transport permease protein</fullName>
    </recommendedName>
</protein>
<evidence type="ECO:0000256" key="4">
    <source>
        <dbReference type="ARBA" id="ARBA00023136"/>
    </source>
</evidence>
<evidence type="ECO:0000256" key="1">
    <source>
        <dbReference type="ARBA" id="ARBA00004141"/>
    </source>
</evidence>
<keyword evidence="4 6" id="KW-0472">Membrane</keyword>
<feature type="transmembrane region" description="Helical" evidence="6">
    <location>
        <begin position="82"/>
        <end position="107"/>
    </location>
</feature>
<dbReference type="InterPro" id="IPR013525">
    <property type="entry name" value="ABC2_TM"/>
</dbReference>
<dbReference type="InterPro" id="IPR047817">
    <property type="entry name" value="ABC2_TM_bact-type"/>
</dbReference>
<organism evidence="9 10">
    <name type="scientific">Streptomyces violaceoruber</name>
    <dbReference type="NCBI Taxonomy" id="1935"/>
    <lineage>
        <taxon>Bacteria</taxon>
        <taxon>Bacillati</taxon>
        <taxon>Actinomycetota</taxon>
        <taxon>Actinomycetes</taxon>
        <taxon>Kitasatosporales</taxon>
        <taxon>Streptomycetaceae</taxon>
        <taxon>Streptomyces</taxon>
        <taxon>Streptomyces violaceoruber group</taxon>
    </lineage>
</organism>
<comment type="similarity">
    <text evidence="6">Belongs to the ABC-2 integral membrane protein family.</text>
</comment>
<feature type="transmembrane region" description="Helical" evidence="6">
    <location>
        <begin position="48"/>
        <end position="70"/>
    </location>
</feature>
<proteinExistence type="inferred from homology"/>
<keyword evidence="6" id="KW-0813">Transport</keyword>
<feature type="transmembrane region" description="Helical" evidence="6">
    <location>
        <begin position="162"/>
        <end position="189"/>
    </location>
</feature>